<organism evidence="2 3">
    <name type="scientific">Tilletia caries</name>
    <name type="common">wheat bunt fungus</name>
    <dbReference type="NCBI Taxonomy" id="13290"/>
    <lineage>
        <taxon>Eukaryota</taxon>
        <taxon>Fungi</taxon>
        <taxon>Dikarya</taxon>
        <taxon>Basidiomycota</taxon>
        <taxon>Ustilaginomycotina</taxon>
        <taxon>Exobasidiomycetes</taxon>
        <taxon>Tilletiales</taxon>
        <taxon>Tilletiaceae</taxon>
        <taxon>Tilletia</taxon>
    </lineage>
</organism>
<dbReference type="Gene3D" id="1.25.40.10">
    <property type="entry name" value="Tetratricopeptide repeat domain"/>
    <property type="match status" value="8"/>
</dbReference>
<feature type="region of interest" description="Disordered" evidence="1">
    <location>
        <begin position="199"/>
        <end position="230"/>
    </location>
</feature>
<protein>
    <submittedName>
        <fullName evidence="2">Uncharacterized protein</fullName>
    </submittedName>
</protein>
<dbReference type="InterPro" id="IPR011990">
    <property type="entry name" value="TPR-like_helical_dom_sf"/>
</dbReference>
<sequence>MAESTDITVQGMISVQAGPPIQISSSAAPARPNDVGKITTGDGMAVFATAVTLFNELADYTGVAGPFLKMGLGIVSEIISIIQEVKDNRAACAKFVETALEIYQRFAVAAQLSGCPILPGTASAILIEPVLLKIKTTKNRIEAHAQLPGWKRLLKRDAIKGLVKGCTEDLDRSLAGFTAQMTFVQGIRADYASVRSSSTDSFTASSPSITSAEEPQDVNGSSPGQQSMLNDGVRSSLQQLSTTLNTEIKKRDDAKDTQGAEGAATAQGVTRDERPLTSQEQEQLQELHRAMARLFSSGAPEEEIAPSISDGSDPAQSALKLLADLCAESNSSFGDDTFEGLRELGGNLKELDLLEEAVTVYQLLTALCRRKVATGGYAVDRANLEGALCDLSAAFLSVGRWDEALAASQEALAIIEPMARRQPRQYNAQAAKAMSLVAYCEAQMGKLDDAILKDGQALSIIRSLYKAKPDEYAADLARILDSYSDRLSQAGRHEDALKNIEESLAMFRSLDKAQPGVLDAELARTLHTYSNRLSETGKSDEVMKAIEESLALYRDLHQARPAVFDADLAWVLNSYSARLSQAGRSQQALEAAEECLSMRRSLYENRPAAFEGSLAGTLNNYAIMLRAVGRSDEALKATEESVTMFRSLHEARPAAFADDLALALNGYSEGLSDAGRREEAVGAAGQSLTMYRSLYNARPAAFEAHLALALCTYSNRLGEAGQHEKALQAAEDSLTMYRALHETRPATFDSDLASTLYIYSNRLSDLARYDDAITAIEESLKIYRALHDVRPGTYEADVARSLHSYSVILREVGRHEESLAVTEECVQIRRALHQTQPAATEADLARTLGNYSIRLSEAGRHEEALKTVEESLRIYRSLHKTRPTIFEGDLALTLGNYALRLDETGKYEEALQVAEESLTFYRSLSKSQPGIFDSELARTLETYSSLLGGAGRREDAIKAIDESINVFRSLYKIRPAAFEGKLSGALGDYSNRLSEAGRYDEALKAAEESLTIRRALYEARPSGVEADMVLTLNTYSNRLREAGKDEEALKATEESLSIIRSLHEKQPDAFEATLARTLNSHSIRLRVSGQIQEALETNEESVAIYRSLYKAQPAAFEADLALTLGNYSIRLSEAGKRDEAVKAAEESLTIYRSLHAARPAAFEVPLAQTLDRYSDRLGEAGAKEESLRATEEAATMYRALHEANPAAYEVDFAGTLWKHSVRLNEAGKSTEALAATEECLTVRRSLYQARPAAFEGQLAFTLGFYAVELSTADGRQEDALKAAEESLTMFRTMNEAQPTAFEVQLAWMLHVYANRLREVGRNEEAVEAAGESLALYRTLHEDRPAMFEAELGKVVRSGHWSSFSSSIGIVEQVREIREACAKFVQTALEIIESFFDAACRSGCPILTGTSSAILFERVLWTMKTVKNRVEANAQLPWWKQFLRHDEIEKVVKSCTDDLDRSLLVSIARRDLAPEVRADRALVRSSADANQNTASSPIISTVKEQEDIPNPSPARNPDLLNPGVQHGLQLVSRALKSELDRRDACKETQAAADAQSLGDDQPNTRSGRPIASEEQQRLSELEEVMQRLFLPGDSEDPEGIFHDSGEGGDPIAGQNDPAQSALDLLDKLRNPIDSSYSEQTLKRLRKLSDNLDELGLLDENVMVLQILTAFCRRKVIANGNALDWVNLASTLRHLSRSFLMVGRSDEALATSEEAISIIKPMADREPRRYTIHLVRAMGLKSVLHHPPLLASPAVSTSVVTPSQSQPTLLITWDGADALNVSSDVLGLFVTISSPITPVRHILIPVLLGIKDIYISVKEVEETREGAEDLAKKVLRMMVRTVDAMHAANVVPSAHSAFTLTMIELHLSLSEIFEKIRRHQHAQGEWWSSASQRKEIKDILDAGRATFRDARSQAQFEFFNGLYGTSSSYSAAVPALASSLRSPEPAQQQHRALLQQPQPYLSTGQPLQQDNQSSTPPQKTNQTSTSASPRAPSQPQQSKSPRCLRRHHATAPGVPRRGSGTFMKSGCAFSGSGSYGASAKLSGN</sequence>
<dbReference type="EMBL" id="CAJHJG010005645">
    <property type="protein sequence ID" value="CAD6951632.1"/>
    <property type="molecule type" value="Genomic_DNA"/>
</dbReference>
<feature type="compositionally biased region" description="Basic and acidic residues" evidence="1">
    <location>
        <begin position="247"/>
        <end position="258"/>
    </location>
</feature>
<dbReference type="CDD" id="cd21037">
    <property type="entry name" value="MLKL_NTD"/>
    <property type="match status" value="2"/>
</dbReference>
<evidence type="ECO:0000313" key="2">
    <source>
        <dbReference type="EMBL" id="CAD6951632.1"/>
    </source>
</evidence>
<gene>
    <name evidence="2" type="ORF">JKIAZH3_G7387</name>
</gene>
<feature type="region of interest" description="Disordered" evidence="1">
    <location>
        <begin position="1482"/>
        <end position="1522"/>
    </location>
</feature>
<reference evidence="2" key="1">
    <citation type="submission" date="2020-10" db="EMBL/GenBank/DDBJ databases">
        <authorList>
            <person name="Sedaghatjoo S."/>
        </authorList>
    </citation>
    <scope>NUCLEOTIDE SEQUENCE</scope>
    <source>
        <strain evidence="2">AZH3</strain>
    </source>
</reference>
<dbReference type="SUPFAM" id="SSF48452">
    <property type="entry name" value="TPR-like"/>
    <property type="match status" value="5"/>
</dbReference>
<comment type="caution">
    <text evidence="2">The sequence shown here is derived from an EMBL/GenBank/DDBJ whole genome shotgun (WGS) entry which is preliminary data.</text>
</comment>
<feature type="compositionally biased region" description="Low complexity" evidence="1">
    <location>
        <begin position="259"/>
        <end position="268"/>
    </location>
</feature>
<dbReference type="InterPro" id="IPR059179">
    <property type="entry name" value="MLKL-like_MCAfunc"/>
</dbReference>
<evidence type="ECO:0000256" key="1">
    <source>
        <dbReference type="SAM" id="MobiDB-lite"/>
    </source>
</evidence>
<evidence type="ECO:0000313" key="3">
    <source>
        <dbReference type="Proteomes" id="UP000836402"/>
    </source>
</evidence>
<dbReference type="PANTHER" id="PTHR19959">
    <property type="entry name" value="KINESIN LIGHT CHAIN"/>
    <property type="match status" value="1"/>
</dbReference>
<dbReference type="Proteomes" id="UP000836402">
    <property type="component" value="Unassembled WGS sequence"/>
</dbReference>
<dbReference type="Pfam" id="PF13374">
    <property type="entry name" value="TPR_10"/>
    <property type="match status" value="1"/>
</dbReference>
<feature type="compositionally biased region" description="Polar residues" evidence="1">
    <location>
        <begin position="1486"/>
        <end position="1498"/>
    </location>
</feature>
<feature type="compositionally biased region" description="Low complexity" evidence="1">
    <location>
        <begin position="2023"/>
        <end position="2042"/>
    </location>
</feature>
<accession>A0ABN7J4C8</accession>
<proteinExistence type="predicted"/>
<feature type="region of interest" description="Disordered" evidence="1">
    <location>
        <begin position="245"/>
        <end position="282"/>
    </location>
</feature>
<feature type="region of interest" description="Disordered" evidence="1">
    <location>
        <begin position="1591"/>
        <end position="1616"/>
    </location>
</feature>
<name>A0ABN7J4C8_9BASI</name>
<feature type="compositionally biased region" description="Polar residues" evidence="1">
    <location>
        <begin position="1959"/>
        <end position="1998"/>
    </location>
</feature>
<dbReference type="PANTHER" id="PTHR19959:SF119">
    <property type="entry name" value="FUNGAL LIPASE-LIKE DOMAIN-CONTAINING PROTEIN"/>
    <property type="match status" value="1"/>
</dbReference>
<feature type="compositionally biased region" description="Polar residues" evidence="1">
    <location>
        <begin position="209"/>
        <end position="230"/>
    </location>
</feature>
<feature type="region of interest" description="Disordered" evidence="1">
    <location>
        <begin position="1540"/>
        <end position="1576"/>
    </location>
</feature>
<dbReference type="Pfam" id="PF13424">
    <property type="entry name" value="TPR_12"/>
    <property type="match status" value="1"/>
</dbReference>
<keyword evidence="3" id="KW-1185">Reference proteome</keyword>
<feature type="compositionally biased region" description="Low complexity" evidence="1">
    <location>
        <begin position="199"/>
        <end position="208"/>
    </location>
</feature>
<feature type="region of interest" description="Disordered" evidence="1">
    <location>
        <begin position="1959"/>
        <end position="2042"/>
    </location>
</feature>